<dbReference type="InterPro" id="IPR036866">
    <property type="entry name" value="RibonucZ/Hydroxyglut_hydro"/>
</dbReference>
<dbReference type="EMBL" id="JAJFZP010000006">
    <property type="protein sequence ID" value="MCC3269487.1"/>
    <property type="molecule type" value="Genomic_DNA"/>
</dbReference>
<evidence type="ECO:0000259" key="2">
    <source>
        <dbReference type="SMART" id="SM00849"/>
    </source>
</evidence>
<name>A0A9X1S6Z5_9MICC</name>
<proteinExistence type="predicted"/>
<reference evidence="3" key="1">
    <citation type="submission" date="2021-10" db="EMBL/GenBank/DDBJ databases">
        <title>Novel species in genus Arthrobacter.</title>
        <authorList>
            <person name="Liu Y."/>
        </authorList>
    </citation>
    <scope>NUCLEOTIDE SEQUENCE</scope>
    <source>
        <strain evidence="3">Zg-Y809</strain>
    </source>
</reference>
<evidence type="ECO:0000313" key="3">
    <source>
        <dbReference type="EMBL" id="MCC3269487.1"/>
    </source>
</evidence>
<comment type="caution">
    <text evidence="3">The sequence shown here is derived from an EMBL/GenBank/DDBJ whole genome shotgun (WGS) entry which is preliminary data.</text>
</comment>
<dbReference type="SUPFAM" id="SSF56281">
    <property type="entry name" value="Metallo-hydrolase/oxidoreductase"/>
    <property type="match status" value="1"/>
</dbReference>
<sequence length="289" mass="32290">MSKKTLSTAGPVARPLPTRWIHGSESSKHNTDPDVQVYWYDADTVVLRQNKAINYEAPFLFLLFGSVRVVLLDTGATVSEQHFPLRTVVDNLIDSWMSRHPGVDNSYELLILHTHSHGDHIAGDAQFFDRASTTLVPADRTSAWHFLGLSDTSDKTQLDLGGRLVDILATPGHDAAAVTFYDPWTGILFTGDTVYRGRLYISDWPAFSRSIDLLIDFCRSHPVTYVLGCHIEMTSTPGLDYPVRTTYQPDEPPLEMTVEHLHMVRSALDAAGPEPVLAICDEFILWPTK</sequence>
<protein>
    <submittedName>
        <fullName evidence="3">MBL fold metallo-hydrolase</fullName>
    </submittedName>
</protein>
<organism evidence="3 4">
    <name type="scientific">Arthrobacter gengyunqii</name>
    <dbReference type="NCBI Taxonomy" id="2886940"/>
    <lineage>
        <taxon>Bacteria</taxon>
        <taxon>Bacillati</taxon>
        <taxon>Actinomycetota</taxon>
        <taxon>Actinomycetes</taxon>
        <taxon>Micrococcales</taxon>
        <taxon>Micrococcaceae</taxon>
        <taxon>Arthrobacter</taxon>
    </lineage>
</organism>
<feature type="region of interest" description="Disordered" evidence="1">
    <location>
        <begin position="1"/>
        <end position="29"/>
    </location>
</feature>
<gene>
    <name evidence="3" type="ORF">LJ751_08925</name>
</gene>
<dbReference type="Gene3D" id="3.60.15.10">
    <property type="entry name" value="Ribonuclease Z/Hydroxyacylglutathione hydrolase-like"/>
    <property type="match status" value="1"/>
</dbReference>
<dbReference type="AlphaFoldDB" id="A0A9X1S6Z5"/>
<accession>A0A9X1S6Z5</accession>
<feature type="domain" description="Metallo-beta-lactamase" evidence="2">
    <location>
        <begin position="57"/>
        <end position="230"/>
    </location>
</feature>
<dbReference type="SMART" id="SM00849">
    <property type="entry name" value="Lactamase_B"/>
    <property type="match status" value="1"/>
</dbReference>
<evidence type="ECO:0000313" key="4">
    <source>
        <dbReference type="Proteomes" id="UP001139264"/>
    </source>
</evidence>
<dbReference type="Pfam" id="PF00753">
    <property type="entry name" value="Lactamase_B"/>
    <property type="match status" value="1"/>
</dbReference>
<dbReference type="RefSeq" id="WP_227907903.1">
    <property type="nucleotide sequence ID" value="NZ_CP095461.1"/>
</dbReference>
<dbReference type="InterPro" id="IPR001279">
    <property type="entry name" value="Metallo-B-lactamas"/>
</dbReference>
<evidence type="ECO:0000256" key="1">
    <source>
        <dbReference type="SAM" id="MobiDB-lite"/>
    </source>
</evidence>
<dbReference type="Proteomes" id="UP001139264">
    <property type="component" value="Unassembled WGS sequence"/>
</dbReference>